<name>A0A1F7IQT0_9BACT</name>
<dbReference type="AlphaFoldDB" id="A0A1F7IQT0"/>
<accession>A0A1F7IQT0</accession>
<organism evidence="2 3">
    <name type="scientific">Candidatus Roizmanbacteria bacterium RIFCSPLOWO2_01_FULL_37_16</name>
    <dbReference type="NCBI Taxonomy" id="1802058"/>
    <lineage>
        <taxon>Bacteria</taxon>
        <taxon>Candidatus Roizmaniibacteriota</taxon>
    </lineage>
</organism>
<protein>
    <recommendedName>
        <fullName evidence="1">Nucleotidyl transferase domain-containing protein</fullName>
    </recommendedName>
</protein>
<evidence type="ECO:0000259" key="1">
    <source>
        <dbReference type="Pfam" id="PF00483"/>
    </source>
</evidence>
<reference evidence="2 3" key="1">
    <citation type="journal article" date="2016" name="Nat. Commun.">
        <title>Thousands of microbial genomes shed light on interconnected biogeochemical processes in an aquifer system.</title>
        <authorList>
            <person name="Anantharaman K."/>
            <person name="Brown C.T."/>
            <person name="Hug L.A."/>
            <person name="Sharon I."/>
            <person name="Castelle C.J."/>
            <person name="Probst A.J."/>
            <person name="Thomas B.C."/>
            <person name="Singh A."/>
            <person name="Wilkins M.J."/>
            <person name="Karaoz U."/>
            <person name="Brodie E.L."/>
            <person name="Williams K.H."/>
            <person name="Hubbard S.S."/>
            <person name="Banfield J.F."/>
        </authorList>
    </citation>
    <scope>NUCLEOTIDE SEQUENCE [LARGE SCALE GENOMIC DNA]</scope>
</reference>
<dbReference type="Gene3D" id="3.90.550.10">
    <property type="entry name" value="Spore Coat Polysaccharide Biosynthesis Protein SpsA, Chain A"/>
    <property type="match status" value="1"/>
</dbReference>
<dbReference type="EMBL" id="MGAI01000002">
    <property type="protein sequence ID" value="OGK45721.1"/>
    <property type="molecule type" value="Genomic_DNA"/>
</dbReference>
<dbReference type="Proteomes" id="UP000178040">
    <property type="component" value="Unassembled WGS sequence"/>
</dbReference>
<feature type="domain" description="Nucleotidyl transferase" evidence="1">
    <location>
        <begin position="2"/>
        <end position="234"/>
    </location>
</feature>
<dbReference type="Pfam" id="PF00483">
    <property type="entry name" value="NTP_transferase"/>
    <property type="match status" value="1"/>
</dbReference>
<dbReference type="PANTHER" id="PTHR47183:SF2">
    <property type="entry name" value="GLUCOSE-1-PHOSPHATE CYTIDYLYLTRANSFERASE-RELATED"/>
    <property type="match status" value="1"/>
</dbReference>
<dbReference type="InterPro" id="IPR005835">
    <property type="entry name" value="NTP_transferase_dom"/>
</dbReference>
<evidence type="ECO:0000313" key="3">
    <source>
        <dbReference type="Proteomes" id="UP000178040"/>
    </source>
</evidence>
<sequence>MKVIILCGGEGIRLRNQIDYIPKGLVHIDNKPLLWHIMKRYSLFGFNEFILALGKYGHKIRNYFLNYSLYINDLGFTLGETYKPRYYNASQEESWKIILANTGDEAHTGARVFRCEKYIDSNEFMVTYSDCLSDVDLGKLLKQHKKNGKIATVTGVSPPFRYGEFIMKNNSVVDFNPTSKLSAIKGYVNGGFMVFNKKIFSYLNSYNECTLENEVFKKLTKKGSLDVYKHDKFWQPLDNDREFEYLKKLCEENKRFWLMK</sequence>
<dbReference type="InterPro" id="IPR013446">
    <property type="entry name" value="G1P_cyt_trans-like"/>
</dbReference>
<gene>
    <name evidence="2" type="ORF">A3B40_05595</name>
</gene>
<comment type="caution">
    <text evidence="2">The sequence shown here is derived from an EMBL/GenBank/DDBJ whole genome shotgun (WGS) entry which is preliminary data.</text>
</comment>
<proteinExistence type="predicted"/>
<dbReference type="GO" id="GO:0047343">
    <property type="term" value="F:glucose-1-phosphate cytidylyltransferase activity"/>
    <property type="evidence" value="ECO:0007669"/>
    <property type="project" value="InterPro"/>
</dbReference>
<dbReference type="PANTHER" id="PTHR47183">
    <property type="entry name" value="GLUCOSE-1-PHOSPHATE CYTIDYLYLTRANSFERASE-RELATED"/>
    <property type="match status" value="1"/>
</dbReference>
<evidence type="ECO:0000313" key="2">
    <source>
        <dbReference type="EMBL" id="OGK45721.1"/>
    </source>
</evidence>
<dbReference type="SUPFAM" id="SSF53448">
    <property type="entry name" value="Nucleotide-diphospho-sugar transferases"/>
    <property type="match status" value="1"/>
</dbReference>
<dbReference type="InterPro" id="IPR029044">
    <property type="entry name" value="Nucleotide-diphossugar_trans"/>
</dbReference>